<dbReference type="EMBL" id="CM045763">
    <property type="protein sequence ID" value="KAI8021355.1"/>
    <property type="molecule type" value="Genomic_DNA"/>
</dbReference>
<dbReference type="Proteomes" id="UP001060215">
    <property type="component" value="Chromosome 6"/>
</dbReference>
<comment type="caution">
    <text evidence="1">The sequence shown here is derived from an EMBL/GenBank/DDBJ whole genome shotgun (WGS) entry which is preliminary data.</text>
</comment>
<accession>A0ACC0I7D3</accession>
<name>A0ACC0I7D3_9ERIC</name>
<protein>
    <submittedName>
        <fullName evidence="1">Pentatricopeptide repeat-containing protein</fullName>
    </submittedName>
</protein>
<keyword evidence="2" id="KW-1185">Reference proteome</keyword>
<sequence length="682" mass="76129">MEQTKKLAKALFKNSNNPKLAWQLFKRIVVSSPNSSNSLPHFLQSVPLITRILVRAKMFPAIDSLHRLLLSQPLEHSHTSLITVVKILAESGYSNVAISQFQSIRTQFPAKPNSVSFYNLLIESSLRENCVDYISWLYKDMIFAGFSPDTYTFNLLIGQLCDSGRLEDARKLFDKMPEKGCLPNEFSFGILVRGYCIAGLATQGLELLDAMKEAENLLQKMKERDYGLDTVTCNIVIDGLCKSGKVDKAIKIVSEMWSHGSDALGDLGNSFIGILDDGNNRKKCLPDLVSYSIIINRLCKNGRLDEAKKKFIEMIGKNLYPDSVIYNTFIDSFCKNGKISSAFRVLKDMEKKGCNKSLQTYNSLILGLGSKNQIFEMYGLMDEMKEKGVSPNVCTYNNMISCLCEIGRIEDATSLLNEMLQRGISPNISSFGFLIKASSKAGEFGVAREVFDIARSICGHKEALYSLMFNELLAGGDVLGAKALLEAALDRYFDIGSFLYKDLIDSLCKDENLEGASDILKKMIYNGYGFDPASFMPVIDGLGERGNKREAAELAEKMLEMASEGKVANKVYRNERELNRGKPKKYGGNDWQTVLHRDEGSGIAVKTLKRVQKGWGQGSISSLHPQKNDFFGSWDGIVISVSGPPSRYAEKWLEDQHFSSLCQVEKEGMLLPNFVHEESHLS</sequence>
<reference evidence="1 2" key="1">
    <citation type="journal article" date="2022" name="Plant J.">
        <title>Chromosome-level genome of Camellia lanceoleosa provides a valuable resource for understanding genome evolution and self-incompatibility.</title>
        <authorList>
            <person name="Gong W."/>
            <person name="Xiao S."/>
            <person name="Wang L."/>
            <person name="Liao Z."/>
            <person name="Chang Y."/>
            <person name="Mo W."/>
            <person name="Hu G."/>
            <person name="Li W."/>
            <person name="Zhao G."/>
            <person name="Zhu H."/>
            <person name="Hu X."/>
            <person name="Ji K."/>
            <person name="Xiang X."/>
            <person name="Song Q."/>
            <person name="Yuan D."/>
            <person name="Jin S."/>
            <person name="Zhang L."/>
        </authorList>
    </citation>
    <scope>NUCLEOTIDE SEQUENCE [LARGE SCALE GENOMIC DNA]</scope>
    <source>
        <strain evidence="1">SQ_2022a</strain>
    </source>
</reference>
<proteinExistence type="predicted"/>
<organism evidence="1 2">
    <name type="scientific">Camellia lanceoleosa</name>
    <dbReference type="NCBI Taxonomy" id="1840588"/>
    <lineage>
        <taxon>Eukaryota</taxon>
        <taxon>Viridiplantae</taxon>
        <taxon>Streptophyta</taxon>
        <taxon>Embryophyta</taxon>
        <taxon>Tracheophyta</taxon>
        <taxon>Spermatophyta</taxon>
        <taxon>Magnoliopsida</taxon>
        <taxon>eudicotyledons</taxon>
        <taxon>Gunneridae</taxon>
        <taxon>Pentapetalae</taxon>
        <taxon>asterids</taxon>
        <taxon>Ericales</taxon>
        <taxon>Theaceae</taxon>
        <taxon>Camellia</taxon>
    </lineage>
</organism>
<evidence type="ECO:0000313" key="1">
    <source>
        <dbReference type="EMBL" id="KAI8021355.1"/>
    </source>
</evidence>
<gene>
    <name evidence="1" type="ORF">LOK49_LG03G03894</name>
</gene>
<evidence type="ECO:0000313" key="2">
    <source>
        <dbReference type="Proteomes" id="UP001060215"/>
    </source>
</evidence>